<comment type="catalytic activity">
    <reaction evidence="2">
        <text>thiamine phosphate + ATP = thiamine diphosphate + ADP</text>
        <dbReference type="Rhea" id="RHEA:15913"/>
        <dbReference type="ChEBI" id="CHEBI:30616"/>
        <dbReference type="ChEBI" id="CHEBI:37575"/>
        <dbReference type="ChEBI" id="CHEBI:58937"/>
        <dbReference type="ChEBI" id="CHEBI:456216"/>
        <dbReference type="EC" id="2.7.4.16"/>
    </reaction>
</comment>
<dbReference type="CDD" id="cd02194">
    <property type="entry name" value="ThiL"/>
    <property type="match status" value="1"/>
</dbReference>
<feature type="binding site" evidence="2">
    <location>
        <position position="43"/>
    </location>
    <ligand>
        <name>Mg(2+)</name>
        <dbReference type="ChEBI" id="CHEBI:18420"/>
        <label>4</label>
    </ligand>
</feature>
<feature type="binding site" evidence="2">
    <location>
        <position position="54"/>
    </location>
    <ligand>
        <name>Mg(2+)</name>
        <dbReference type="ChEBI" id="CHEBI:18420"/>
        <label>4</label>
    </ligand>
</feature>
<keyword evidence="2 5" id="KW-0418">Kinase</keyword>
<keyword evidence="2" id="KW-0460">Magnesium</keyword>
<reference evidence="5 6" key="1">
    <citation type="submission" date="2012-10" db="EMBL/GenBank/DDBJ databases">
        <authorList>
            <person name="Harkins D.M."/>
            <person name="Durkin A.S."/>
            <person name="Brinkac L.M."/>
            <person name="Haft D.H."/>
            <person name="Selengut J.D."/>
            <person name="Sanka R."/>
            <person name="DePew J."/>
            <person name="Purushe J."/>
            <person name="Whelen A.C."/>
            <person name="Vinetz J.M."/>
            <person name="Sutton G.G."/>
            <person name="Nierman W.C."/>
            <person name="Fouts D.E."/>
        </authorList>
    </citation>
    <scope>NUCLEOTIDE SEQUENCE [LARGE SCALE GENOMIC DNA]</scope>
    <source>
        <strain evidence="5 6">2006001853</strain>
    </source>
</reference>
<feature type="binding site" evidence="2">
    <location>
        <position position="56"/>
    </location>
    <ligand>
        <name>Mg(2+)</name>
        <dbReference type="ChEBI" id="CHEBI:18420"/>
        <label>2</label>
    </ligand>
</feature>
<dbReference type="InterPro" id="IPR036676">
    <property type="entry name" value="PurM-like_C_sf"/>
</dbReference>
<evidence type="ECO:0000256" key="2">
    <source>
        <dbReference type="HAMAP-Rule" id="MF_02128"/>
    </source>
</evidence>
<dbReference type="InterPro" id="IPR016188">
    <property type="entry name" value="PurM-like_N"/>
</dbReference>
<keyword evidence="2 5" id="KW-0808">Transferase</keyword>
<feature type="domain" description="PurM-like N-terminal" evidence="3">
    <location>
        <begin position="47"/>
        <end position="150"/>
    </location>
</feature>
<dbReference type="GO" id="GO:0009229">
    <property type="term" value="P:thiamine diphosphate biosynthetic process"/>
    <property type="evidence" value="ECO:0007669"/>
    <property type="project" value="UniProtKB-UniRule"/>
</dbReference>
<evidence type="ECO:0000256" key="1">
    <source>
        <dbReference type="ARBA" id="ARBA00022977"/>
    </source>
</evidence>
<dbReference type="Gene3D" id="3.90.650.10">
    <property type="entry name" value="PurM-like C-terminal domain"/>
    <property type="match status" value="1"/>
</dbReference>
<feature type="binding site" evidence="2">
    <location>
        <position position="319"/>
    </location>
    <ligand>
        <name>substrate</name>
    </ligand>
</feature>
<keyword evidence="1 2" id="KW-0784">Thiamine biosynthesis</keyword>
<feature type="binding site" evidence="2">
    <location>
        <position position="85"/>
    </location>
    <ligand>
        <name>Mg(2+)</name>
        <dbReference type="ChEBI" id="CHEBI:18420"/>
        <label>4</label>
    </ligand>
</feature>
<dbReference type="PIRSF" id="PIRSF005303">
    <property type="entry name" value="Thiam_monoph_kin"/>
    <property type="match status" value="1"/>
</dbReference>
<evidence type="ECO:0000313" key="5">
    <source>
        <dbReference type="EMBL" id="EKR64226.1"/>
    </source>
</evidence>
<comment type="caution">
    <text evidence="2">Lacks conserved residue(s) required for the propagation of feature annotation.</text>
</comment>
<dbReference type="GO" id="GO:0009228">
    <property type="term" value="P:thiamine biosynthetic process"/>
    <property type="evidence" value="ECO:0007669"/>
    <property type="project" value="UniProtKB-KW"/>
</dbReference>
<accession>A0A828Z3S4</accession>
<dbReference type="AlphaFoldDB" id="A0A828Z3S4"/>
<dbReference type="SUPFAM" id="SSF56042">
    <property type="entry name" value="PurM C-terminal domain-like"/>
    <property type="match status" value="1"/>
</dbReference>
<comment type="similarity">
    <text evidence="2">Belongs to the thiamine-monophosphate kinase family.</text>
</comment>
<proteinExistence type="inferred from homology"/>
<feature type="binding site" evidence="2">
    <location>
        <position position="269"/>
    </location>
    <ligand>
        <name>substrate</name>
    </ligand>
</feature>
<dbReference type="EC" id="2.7.4.16" evidence="2"/>
<dbReference type="InterPro" id="IPR006283">
    <property type="entry name" value="ThiL-like"/>
</dbReference>
<comment type="caution">
    <text evidence="5">The sequence shown here is derived from an EMBL/GenBank/DDBJ whole genome shotgun (WGS) entry which is preliminary data.</text>
</comment>
<feature type="binding site" evidence="2">
    <location>
        <position position="55"/>
    </location>
    <ligand>
        <name>Mg(2+)</name>
        <dbReference type="ChEBI" id="CHEBI:18420"/>
        <label>1</label>
    </ligand>
</feature>
<feature type="binding site" evidence="2">
    <location>
        <position position="63"/>
    </location>
    <ligand>
        <name>substrate</name>
    </ligand>
</feature>
<dbReference type="InterPro" id="IPR036921">
    <property type="entry name" value="PurM-like_N_sf"/>
</dbReference>
<dbReference type="GO" id="GO:0005524">
    <property type="term" value="F:ATP binding"/>
    <property type="evidence" value="ECO:0007669"/>
    <property type="project" value="UniProtKB-UniRule"/>
</dbReference>
<sequence>MFHSLSTNLKSKRKSRFLKENLNLKESEIIRVLYPPGTAQTDDCYLDEEGRIFTTDTICEGTHFRTEWSGPKEIAKKLVEVNVSDIAAGGGVPTKAFLNLGLSSQFSKEEWIRPFSSSLQEALSFYNIELCGGDTYRSPSLNLTLTLIGVTARPWKRSGGKNGDFLYLTGSVGLSLLGYKLLNESLNVPEPLRNLALERHLTPKARLNVSKELSKRFSVSCCMDLTDGLLQDLPKLAYSSKLGLKIDLEKIPSDCSAYLSLDEILSSGEELELIFLSSEELPNTLDKVNITKIGRTTQDWKGVKFFQRNSEKIFEFSGFQHF</sequence>
<dbReference type="GO" id="GO:0009030">
    <property type="term" value="F:thiamine-phosphate kinase activity"/>
    <property type="evidence" value="ECO:0007669"/>
    <property type="project" value="UniProtKB-UniRule"/>
</dbReference>
<evidence type="ECO:0000259" key="3">
    <source>
        <dbReference type="Pfam" id="PF00586"/>
    </source>
</evidence>
<dbReference type="GO" id="GO:0000287">
    <property type="term" value="F:magnesium ion binding"/>
    <property type="evidence" value="ECO:0007669"/>
    <property type="project" value="UniProtKB-UniRule"/>
</dbReference>
<dbReference type="SUPFAM" id="SSF55326">
    <property type="entry name" value="PurM N-terminal domain-like"/>
    <property type="match status" value="1"/>
</dbReference>
<dbReference type="EMBL" id="AFLV02000049">
    <property type="protein sequence ID" value="EKR64226.1"/>
    <property type="molecule type" value="Genomic_DNA"/>
</dbReference>
<feature type="binding site" evidence="2">
    <location>
        <position position="43"/>
    </location>
    <ligand>
        <name>Mg(2+)</name>
        <dbReference type="ChEBI" id="CHEBI:18420"/>
        <label>3</label>
    </ligand>
</feature>
<keyword evidence="2" id="KW-0547">Nucleotide-binding</keyword>
<dbReference type="Gene3D" id="3.30.1330.10">
    <property type="entry name" value="PurM-like, N-terminal domain"/>
    <property type="match status" value="1"/>
</dbReference>
<feature type="binding site" evidence="2">
    <location>
        <position position="157"/>
    </location>
    <ligand>
        <name>ATP</name>
        <dbReference type="ChEBI" id="CHEBI:30616"/>
    </ligand>
</feature>
<feature type="binding site" evidence="2">
    <location>
        <position position="85"/>
    </location>
    <ligand>
        <name>Mg(2+)</name>
        <dbReference type="ChEBI" id="CHEBI:18420"/>
        <label>3</label>
    </ligand>
</feature>
<dbReference type="HAMAP" id="MF_02128">
    <property type="entry name" value="TMP_kinase"/>
    <property type="match status" value="1"/>
</dbReference>
<keyword evidence="2" id="KW-0067">ATP-binding</keyword>
<comment type="function">
    <text evidence="2">Catalyzes the ATP-dependent phosphorylation of thiamine-monophosphate (TMP) to form thiamine-pyrophosphate (TPP), the active form of vitamin B1.</text>
</comment>
<evidence type="ECO:0000313" key="6">
    <source>
        <dbReference type="Proteomes" id="UP000001338"/>
    </source>
</evidence>
<feature type="binding site" evidence="2">
    <location>
        <begin position="133"/>
        <end position="134"/>
    </location>
    <ligand>
        <name>ATP</name>
        <dbReference type="ChEBI" id="CHEBI:30616"/>
    </ligand>
</feature>
<dbReference type="Proteomes" id="UP000001338">
    <property type="component" value="Unassembled WGS sequence"/>
</dbReference>
<dbReference type="UniPathway" id="UPA00060">
    <property type="reaction ID" value="UER00142"/>
</dbReference>
<dbReference type="Pfam" id="PF02769">
    <property type="entry name" value="AIRS_C"/>
    <property type="match status" value="1"/>
</dbReference>
<dbReference type="PANTHER" id="PTHR30270:SF0">
    <property type="entry name" value="THIAMINE-MONOPHOSPHATE KINASE"/>
    <property type="match status" value="1"/>
</dbReference>
<feature type="domain" description="PurM-like C-terminal" evidence="4">
    <location>
        <begin position="162"/>
        <end position="302"/>
    </location>
</feature>
<protein>
    <recommendedName>
        <fullName evidence="2">Thiamine-monophosphate kinase</fullName>
        <shortName evidence="2">TMP kinase</shortName>
        <shortName evidence="2">Thiamine-phosphate kinase</shortName>
        <ecNumber evidence="2">2.7.4.16</ecNumber>
    </recommendedName>
</protein>
<feature type="binding site" evidence="2">
    <location>
        <position position="227"/>
    </location>
    <ligand>
        <name>Mg(2+)</name>
        <dbReference type="ChEBI" id="CHEBI:18420"/>
        <label>5</label>
    </ligand>
</feature>
<comment type="miscellaneous">
    <text evidence="2">Reaction mechanism of ThiL seems to utilize a direct, inline transfer of the gamma-phosphate of ATP to TMP rather than a phosphorylated enzyme intermediate.</text>
</comment>
<dbReference type="NCBIfam" id="TIGR01379">
    <property type="entry name" value="thiL"/>
    <property type="match status" value="1"/>
</dbReference>
<comment type="pathway">
    <text evidence="2">Cofactor biosynthesis; thiamine diphosphate biosynthesis; thiamine diphosphate from thiamine phosphate: step 1/1.</text>
</comment>
<dbReference type="InterPro" id="IPR010918">
    <property type="entry name" value="PurM-like_C_dom"/>
</dbReference>
<feature type="binding site" evidence="2">
    <location>
        <position position="85"/>
    </location>
    <ligand>
        <name>Mg(2+)</name>
        <dbReference type="ChEBI" id="CHEBI:18420"/>
        <label>2</label>
    </ligand>
</feature>
<keyword evidence="2" id="KW-0479">Metal-binding</keyword>
<name>A0A828Z3S4_9LEPT</name>
<evidence type="ECO:0000259" key="4">
    <source>
        <dbReference type="Pfam" id="PF02769"/>
    </source>
</evidence>
<organism evidence="5 6">
    <name type="scientific">Leptospira weilii str. 2006001853</name>
    <dbReference type="NCBI Taxonomy" id="1001589"/>
    <lineage>
        <taxon>Bacteria</taxon>
        <taxon>Pseudomonadati</taxon>
        <taxon>Spirochaetota</taxon>
        <taxon>Spirochaetia</taxon>
        <taxon>Leptospirales</taxon>
        <taxon>Leptospiraceae</taxon>
        <taxon>Leptospira</taxon>
    </lineage>
</organism>
<dbReference type="PANTHER" id="PTHR30270">
    <property type="entry name" value="THIAMINE-MONOPHOSPHATE KINASE"/>
    <property type="match status" value="1"/>
</dbReference>
<feature type="binding site" evidence="2">
    <location>
        <position position="226"/>
    </location>
    <ligand>
        <name>ATP</name>
        <dbReference type="ChEBI" id="CHEBI:30616"/>
    </ligand>
</feature>
<feature type="binding site" evidence="2">
    <location>
        <position position="134"/>
    </location>
    <ligand>
        <name>Mg(2+)</name>
        <dbReference type="ChEBI" id="CHEBI:18420"/>
        <label>1</label>
    </ligand>
</feature>
<feature type="binding site" evidence="2">
    <location>
        <position position="224"/>
    </location>
    <ligand>
        <name>Mg(2+)</name>
        <dbReference type="ChEBI" id="CHEBI:18420"/>
        <label>3</label>
    </ligand>
</feature>
<dbReference type="Pfam" id="PF00586">
    <property type="entry name" value="AIRS"/>
    <property type="match status" value="1"/>
</dbReference>
<gene>
    <name evidence="2 5" type="primary">thiL</name>
    <name evidence="5" type="ORF">LEP1GSC036_3857</name>
</gene>
<feature type="binding site" evidence="2">
    <location>
        <position position="56"/>
    </location>
    <ligand>
        <name>Mg(2+)</name>
        <dbReference type="ChEBI" id="CHEBI:18420"/>
        <label>1</label>
    </ligand>
</feature>